<dbReference type="KEGG" id="pfla:Pflav_042790"/>
<evidence type="ECO:0000256" key="3">
    <source>
        <dbReference type="PROSITE-ProRule" id="PRU01331"/>
    </source>
</evidence>
<dbReference type="SMART" id="SM01230">
    <property type="entry name" value="Gln-synt_C"/>
    <property type="match status" value="1"/>
</dbReference>
<keyword evidence="7" id="KW-1185">Reference proteome</keyword>
<gene>
    <name evidence="6" type="ORF">Pflav_042790</name>
</gene>
<dbReference type="EMBL" id="AP022870">
    <property type="protein sequence ID" value="BCB77869.1"/>
    <property type="molecule type" value="Genomic_DNA"/>
</dbReference>
<dbReference type="Gene3D" id="3.30.590.10">
    <property type="entry name" value="Glutamine synthetase/guanido kinase, catalytic domain"/>
    <property type="match status" value="1"/>
</dbReference>
<keyword evidence="2" id="KW-0436">Ligase</keyword>
<dbReference type="AlphaFoldDB" id="A0A6F8XVP3"/>
<dbReference type="SUPFAM" id="SSF55931">
    <property type="entry name" value="Glutamine synthetase/guanido kinase"/>
    <property type="match status" value="1"/>
</dbReference>
<evidence type="ECO:0000256" key="2">
    <source>
        <dbReference type="ARBA" id="ARBA00022598"/>
    </source>
</evidence>
<dbReference type="PANTHER" id="PTHR43785">
    <property type="entry name" value="GAMMA-GLUTAMYLPUTRESCINE SYNTHETASE"/>
    <property type="match status" value="1"/>
</dbReference>
<protein>
    <recommendedName>
        <fullName evidence="5">GS catalytic domain-containing protein</fullName>
    </recommendedName>
</protein>
<dbReference type="GO" id="GO:0006542">
    <property type="term" value="P:glutamine biosynthetic process"/>
    <property type="evidence" value="ECO:0007669"/>
    <property type="project" value="TreeGrafter"/>
</dbReference>
<dbReference type="PANTHER" id="PTHR43785:SF12">
    <property type="entry name" value="TYPE-1 GLUTAMINE SYNTHETASE 2"/>
    <property type="match status" value="1"/>
</dbReference>
<dbReference type="Pfam" id="PF00120">
    <property type="entry name" value="Gln-synt_C"/>
    <property type="match status" value="1"/>
</dbReference>
<sequence>MKGRSAATLSLPSPLDLARRILDDFGLTALVGLELEFYLLGGTPETVVRQAQAQLAAQLPLPPRLQPESGRGQYELVLPHRTELADLLSDCRYALEVLEARSRANGTAVSRLSKPFADRPGSGLHVNVCLLDETGRNVFQKAPCDDNRESPTTAHAVNGLLETMVGLMVFFAPTENCYERYRPDNPESRLFSPSNVSWGGDNRSVAIRIPASTSHASARRLEHRVSGASACPESVLAAVLLGIHHGLRVGRPPRLPKLYGIAAHRSDELPAFPRSLAEARAFHRADDVVRRYAECASSAGV</sequence>
<evidence type="ECO:0000313" key="6">
    <source>
        <dbReference type="EMBL" id="BCB77869.1"/>
    </source>
</evidence>
<dbReference type="InterPro" id="IPR014746">
    <property type="entry name" value="Gln_synth/guanido_kin_cat_dom"/>
</dbReference>
<dbReference type="PROSITE" id="PS51987">
    <property type="entry name" value="GS_CATALYTIC"/>
    <property type="match status" value="1"/>
</dbReference>
<organism evidence="6 7">
    <name type="scientific">Phytohabitans flavus</name>
    <dbReference type="NCBI Taxonomy" id="1076124"/>
    <lineage>
        <taxon>Bacteria</taxon>
        <taxon>Bacillati</taxon>
        <taxon>Actinomycetota</taxon>
        <taxon>Actinomycetes</taxon>
        <taxon>Micromonosporales</taxon>
        <taxon>Micromonosporaceae</taxon>
    </lineage>
</organism>
<evidence type="ECO:0000256" key="4">
    <source>
        <dbReference type="RuleBase" id="RU000384"/>
    </source>
</evidence>
<dbReference type="InterPro" id="IPR008146">
    <property type="entry name" value="Gln_synth_cat_dom"/>
</dbReference>
<dbReference type="RefSeq" id="WP_345072069.1">
    <property type="nucleotide sequence ID" value="NZ_BAABAP010000009.1"/>
</dbReference>
<evidence type="ECO:0000313" key="7">
    <source>
        <dbReference type="Proteomes" id="UP000502508"/>
    </source>
</evidence>
<evidence type="ECO:0000259" key="5">
    <source>
        <dbReference type="PROSITE" id="PS51987"/>
    </source>
</evidence>
<feature type="domain" description="GS catalytic" evidence="5">
    <location>
        <begin position="1"/>
        <end position="301"/>
    </location>
</feature>
<dbReference type="GO" id="GO:0004356">
    <property type="term" value="F:glutamine synthetase activity"/>
    <property type="evidence" value="ECO:0007669"/>
    <property type="project" value="InterPro"/>
</dbReference>
<name>A0A6F8XVP3_9ACTN</name>
<reference evidence="6 7" key="1">
    <citation type="submission" date="2020-03" db="EMBL/GenBank/DDBJ databases">
        <title>Whole genome shotgun sequence of Phytohabitans flavus NBRC 107702.</title>
        <authorList>
            <person name="Komaki H."/>
            <person name="Tamura T."/>
        </authorList>
    </citation>
    <scope>NUCLEOTIDE SEQUENCE [LARGE SCALE GENOMIC DNA]</scope>
    <source>
        <strain evidence="6 7">NBRC 107702</strain>
    </source>
</reference>
<evidence type="ECO:0000256" key="1">
    <source>
        <dbReference type="ARBA" id="ARBA00009897"/>
    </source>
</evidence>
<dbReference type="GO" id="GO:0006598">
    <property type="term" value="P:polyamine catabolic process"/>
    <property type="evidence" value="ECO:0007669"/>
    <property type="project" value="TreeGrafter"/>
</dbReference>
<reference evidence="6 7" key="2">
    <citation type="submission" date="2020-03" db="EMBL/GenBank/DDBJ databases">
        <authorList>
            <person name="Ichikawa N."/>
            <person name="Kimura A."/>
            <person name="Kitahashi Y."/>
            <person name="Uohara A."/>
        </authorList>
    </citation>
    <scope>NUCLEOTIDE SEQUENCE [LARGE SCALE GENOMIC DNA]</scope>
    <source>
        <strain evidence="6 7">NBRC 107702</strain>
    </source>
</reference>
<dbReference type="Proteomes" id="UP000502508">
    <property type="component" value="Chromosome"/>
</dbReference>
<comment type="similarity">
    <text evidence="1 3 4">Belongs to the glutamine synthetase family.</text>
</comment>
<proteinExistence type="inferred from homology"/>
<accession>A0A6F8XVP3</accession>